<comment type="caution">
    <text evidence="13">The sequence shown here is derived from an EMBL/GenBank/DDBJ whole genome shotgun (WGS) entry which is preliminary data.</text>
</comment>
<keyword evidence="7" id="KW-0472">Membrane</keyword>
<evidence type="ECO:0000256" key="4">
    <source>
        <dbReference type="ARBA" id="ARBA00012708"/>
    </source>
</evidence>
<comment type="catalytic activity">
    <reaction evidence="11">
        <text>alpha-D-galactosyl-(1-&gt;3)-1D-myo-inositol + sucrose = raffinose + myo-inositol</text>
        <dbReference type="Rhea" id="RHEA:20161"/>
        <dbReference type="ChEBI" id="CHEBI:16634"/>
        <dbReference type="ChEBI" id="CHEBI:17268"/>
        <dbReference type="ChEBI" id="CHEBI:17505"/>
        <dbReference type="ChEBI" id="CHEBI:17992"/>
        <dbReference type="EC" id="2.4.1.82"/>
    </reaction>
</comment>
<dbReference type="NCBIfam" id="TIGR00231">
    <property type="entry name" value="small_GTP"/>
    <property type="match status" value="1"/>
</dbReference>
<evidence type="ECO:0000256" key="9">
    <source>
        <dbReference type="ARBA" id="ARBA00023288"/>
    </source>
</evidence>
<dbReference type="PANTHER" id="PTHR31268:SF26">
    <property type="entry name" value="GALACTINOL--SUCROSE GALACTOSYLTRANSFERASE"/>
    <property type="match status" value="1"/>
</dbReference>
<dbReference type="FunFam" id="3.20.20.70:FF:000504">
    <property type="entry name" value="Uncharacterized protein"/>
    <property type="match status" value="1"/>
</dbReference>
<comment type="function">
    <text evidence="12">Intracellular vesicle trafficking and protein transport.</text>
</comment>
<dbReference type="EC" id="2.4.1.82" evidence="4"/>
<gene>
    <name evidence="13" type="ORF">FNV43_RR08012</name>
</gene>
<dbReference type="PROSITE" id="PS51420">
    <property type="entry name" value="RHO"/>
    <property type="match status" value="1"/>
</dbReference>
<evidence type="ECO:0000256" key="2">
    <source>
        <dbReference type="ARBA" id="ARBA00006270"/>
    </source>
</evidence>
<dbReference type="GO" id="GO:0047274">
    <property type="term" value="F:galactinol-sucrose galactosyltransferase activity"/>
    <property type="evidence" value="ECO:0007669"/>
    <property type="project" value="UniProtKB-EC"/>
</dbReference>
<name>A0A8K0HGC0_9ROSA</name>
<dbReference type="AlphaFoldDB" id="A0A8K0HGC0"/>
<evidence type="ECO:0000256" key="6">
    <source>
        <dbReference type="ARBA" id="ARBA00023134"/>
    </source>
</evidence>
<organism evidence="13 14">
    <name type="scientific">Rhamnella rubrinervis</name>
    <dbReference type="NCBI Taxonomy" id="2594499"/>
    <lineage>
        <taxon>Eukaryota</taxon>
        <taxon>Viridiplantae</taxon>
        <taxon>Streptophyta</taxon>
        <taxon>Embryophyta</taxon>
        <taxon>Tracheophyta</taxon>
        <taxon>Spermatophyta</taxon>
        <taxon>Magnoliopsida</taxon>
        <taxon>eudicotyledons</taxon>
        <taxon>Gunneridae</taxon>
        <taxon>Pentapetalae</taxon>
        <taxon>rosids</taxon>
        <taxon>fabids</taxon>
        <taxon>Rosales</taxon>
        <taxon>Rhamnaceae</taxon>
        <taxon>rhamnoid group</taxon>
        <taxon>Rhamneae</taxon>
        <taxon>Rhamnella</taxon>
    </lineage>
</organism>
<evidence type="ECO:0000313" key="13">
    <source>
        <dbReference type="EMBL" id="KAF3451916.1"/>
    </source>
</evidence>
<evidence type="ECO:0000256" key="5">
    <source>
        <dbReference type="ARBA" id="ARBA00022741"/>
    </source>
</evidence>
<keyword evidence="9" id="KW-0449">Lipoprotein</keyword>
<evidence type="ECO:0000256" key="11">
    <source>
        <dbReference type="ARBA" id="ARBA00049426"/>
    </source>
</evidence>
<evidence type="ECO:0000313" key="14">
    <source>
        <dbReference type="Proteomes" id="UP000796880"/>
    </source>
</evidence>
<reference evidence="13" key="1">
    <citation type="submission" date="2020-03" db="EMBL/GenBank/DDBJ databases">
        <title>A high-quality chromosome-level genome assembly of a woody plant with both climbing and erect habits, Rhamnella rubrinervis.</title>
        <authorList>
            <person name="Lu Z."/>
            <person name="Yang Y."/>
            <person name="Zhu X."/>
            <person name="Sun Y."/>
        </authorList>
    </citation>
    <scope>NUCLEOTIDE SEQUENCE</scope>
    <source>
        <strain evidence="13">BYM</strain>
        <tissue evidence="13">Leaf</tissue>
    </source>
</reference>
<sequence>MISTPPLKALQLNLGFSSFVGTNQRVFSRGFVGINGNKSWRHSMFLSTKPVLKDGSLSFSGMDALTSVPDNVVLTPFTNSSAFVGATSTEASSRHVFKFGEIRDVRLLSLFRFKLFWMIPRFGNSGSDIPIETQMLLMEARERPNSKEPSYILFLPLLDGDFRSSLQGNSSNELEFCVESGDPAIITTESLKAVFVNCGNHPFDLMKESMKILEKYTGTFTHREDKQIPGMLDWFGWCTWDAFYQDVNPQGIKEGLKSLSQGGTPAKFLLIDDGWQDTINEFQKEGEPNVEGSQFGGRLASIEENSKFRRTDTGVQNEAPSSLKDFVSEIRSSFGLKYIYVWHALMGYWGGLAPNAPGTRKYNPQLRYPVQSPGTLANKWDLSLDSMEKYGVGTIEPDKAHQFYDDLHSYLVSQGVDGVKVDGQNILETIAAGLGGRVSLTKKFQQALEKSIASNFQDNSIICCMAHGTDALYHSKTSGITRASDDYYPKNPSTQTLHIAAVAFNSIFFGEFVVPDWDMFYSKHESAEFHAAARAVGGCGVYVSDKPGHHDFEILKRLVLADGSVLRAKYPGRPSRDCLFNDPVMDGRSLLKIWNLNRCTGVIGVFNCQGAGIWHCMETTIQPKVSAELSVKVSPADIEYFEEVSGKQWTGDCAVYSSKAGFLCRVSKEESFDITLKILQCDVLTVSPIKVYSEEIEFAPIGLLNMYNSGGAVESIDSIRDSSNTEIRIKGRGGGNFGAYSSTKPKSCSVNLKTEGFNFKSEKHLLTCLQKVERGKSNMSYAYLFKYIIIGDTGVGKSCLLLQFTDKRFQPVHDLTIGVEFGARMITIDNKPIKLQIWDTAGQESFRSITRSYYRGAAGALLVYDITRRETFNHLASWLEDARQHANANMTIMLIGNKCDLAHRRAVSTEEGEQFAKEHGLIFMEASAKTAQNVEEAFIKTAATIYKKIQDGVFDVSNETYGIKVGYGGIPGPSGGRDGSSSQAGGCCG</sequence>
<dbReference type="OrthoDB" id="4664297at2759"/>
<evidence type="ECO:0000256" key="7">
    <source>
        <dbReference type="ARBA" id="ARBA00023136"/>
    </source>
</evidence>
<keyword evidence="10" id="KW-0636">Prenylation</keyword>
<evidence type="ECO:0000256" key="1">
    <source>
        <dbReference type="ARBA" id="ARBA00004342"/>
    </source>
</evidence>
<keyword evidence="5" id="KW-0547">Nucleotide-binding</keyword>
<comment type="similarity">
    <text evidence="2">Belongs to the small GTPase superfamily. Rab family.</text>
</comment>
<proteinExistence type="inferred from homology"/>
<comment type="subcellular location">
    <subcellularLocation>
        <location evidence="1">Cell membrane</location>
        <topology evidence="1">Lipid-anchor</topology>
        <orientation evidence="1">Cytoplasmic side</orientation>
    </subcellularLocation>
</comment>
<keyword evidence="8" id="KW-0119">Carbohydrate metabolism</keyword>
<dbReference type="SMART" id="SM00173">
    <property type="entry name" value="RAS"/>
    <property type="match status" value="1"/>
</dbReference>
<evidence type="ECO:0000256" key="8">
    <source>
        <dbReference type="ARBA" id="ARBA00023277"/>
    </source>
</evidence>
<dbReference type="SUPFAM" id="SSF51445">
    <property type="entry name" value="(Trans)glycosidases"/>
    <property type="match status" value="1"/>
</dbReference>
<protein>
    <recommendedName>
        <fullName evidence="4">galactinol--sucrose galactosyltransferase</fullName>
        <ecNumber evidence="4">2.4.1.82</ecNumber>
    </recommendedName>
</protein>
<dbReference type="Pfam" id="PF00071">
    <property type="entry name" value="Ras"/>
    <property type="match status" value="1"/>
</dbReference>
<dbReference type="SMART" id="SM00175">
    <property type="entry name" value="RAB"/>
    <property type="match status" value="1"/>
</dbReference>
<dbReference type="CDD" id="cd01866">
    <property type="entry name" value="Rab2"/>
    <property type="match status" value="1"/>
</dbReference>
<dbReference type="SUPFAM" id="SSF52540">
    <property type="entry name" value="P-loop containing nucleoside triphosphate hydrolases"/>
    <property type="match status" value="1"/>
</dbReference>
<dbReference type="InterPro" id="IPR013785">
    <property type="entry name" value="Aldolase_TIM"/>
</dbReference>
<evidence type="ECO:0000256" key="10">
    <source>
        <dbReference type="ARBA" id="ARBA00023289"/>
    </source>
</evidence>
<dbReference type="FunFam" id="3.40.50.300:FF:000263">
    <property type="entry name" value="Ras-related protein RABB1c"/>
    <property type="match status" value="1"/>
</dbReference>
<dbReference type="PROSITE" id="PS51419">
    <property type="entry name" value="RAB"/>
    <property type="match status" value="1"/>
</dbReference>
<accession>A0A8K0HGC0</accession>
<dbReference type="Pfam" id="PF05691">
    <property type="entry name" value="Raffinose_syn"/>
    <property type="match status" value="1"/>
</dbReference>
<dbReference type="GO" id="GO:0003924">
    <property type="term" value="F:GTPase activity"/>
    <property type="evidence" value="ECO:0007669"/>
    <property type="project" value="InterPro"/>
</dbReference>
<evidence type="ECO:0000256" key="3">
    <source>
        <dbReference type="ARBA" id="ARBA00007240"/>
    </source>
</evidence>
<dbReference type="InterPro" id="IPR005225">
    <property type="entry name" value="Small_GTP-bd"/>
</dbReference>
<dbReference type="Proteomes" id="UP000796880">
    <property type="component" value="Unassembled WGS sequence"/>
</dbReference>
<dbReference type="SMART" id="SM00174">
    <property type="entry name" value="RHO"/>
    <property type="match status" value="1"/>
</dbReference>
<dbReference type="InterPro" id="IPR008811">
    <property type="entry name" value="Glycosyl_hydrolases_36"/>
</dbReference>
<dbReference type="GO" id="GO:0005525">
    <property type="term" value="F:GTP binding"/>
    <property type="evidence" value="ECO:0007669"/>
    <property type="project" value="UniProtKB-KW"/>
</dbReference>
<evidence type="ECO:0000256" key="12">
    <source>
        <dbReference type="ARBA" id="ARBA00060176"/>
    </source>
</evidence>
<dbReference type="SMART" id="SM00176">
    <property type="entry name" value="RAN"/>
    <property type="match status" value="1"/>
</dbReference>
<keyword evidence="6" id="KW-0342">GTP-binding</keyword>
<dbReference type="Gene3D" id="3.20.20.70">
    <property type="entry name" value="Aldolase class I"/>
    <property type="match status" value="1"/>
</dbReference>
<dbReference type="InterPro" id="IPR017853">
    <property type="entry name" value="GH"/>
</dbReference>
<dbReference type="PANTHER" id="PTHR31268">
    <property type="match status" value="1"/>
</dbReference>
<dbReference type="InterPro" id="IPR027417">
    <property type="entry name" value="P-loop_NTPase"/>
</dbReference>
<dbReference type="PRINTS" id="PR00449">
    <property type="entry name" value="RASTRNSFRMNG"/>
</dbReference>
<keyword evidence="14" id="KW-1185">Reference proteome</keyword>
<dbReference type="PROSITE" id="PS51421">
    <property type="entry name" value="RAS"/>
    <property type="match status" value="1"/>
</dbReference>
<dbReference type="EMBL" id="VOIH02000003">
    <property type="protein sequence ID" value="KAF3451916.1"/>
    <property type="molecule type" value="Genomic_DNA"/>
</dbReference>
<dbReference type="InterPro" id="IPR001806">
    <property type="entry name" value="Small_GTPase"/>
</dbReference>
<dbReference type="Gene3D" id="3.40.50.300">
    <property type="entry name" value="P-loop containing nucleotide triphosphate hydrolases"/>
    <property type="match status" value="1"/>
</dbReference>
<dbReference type="GO" id="GO:0005886">
    <property type="term" value="C:plasma membrane"/>
    <property type="evidence" value="ECO:0007669"/>
    <property type="project" value="UniProtKB-SubCell"/>
</dbReference>
<comment type="similarity">
    <text evidence="3">Belongs to the glycosyl hydrolases 36 family.</text>
</comment>